<dbReference type="AlphaFoldDB" id="A0A8J7I4L6"/>
<dbReference type="Pfam" id="PF07690">
    <property type="entry name" value="MFS_1"/>
    <property type="match status" value="1"/>
</dbReference>
<dbReference type="PANTHER" id="PTHR23531">
    <property type="entry name" value="QUINOLENE RESISTANCE PROTEIN NORA"/>
    <property type="match status" value="1"/>
</dbReference>
<keyword evidence="3 5" id="KW-1133">Transmembrane helix</keyword>
<evidence type="ECO:0000313" key="7">
    <source>
        <dbReference type="EMBL" id="MBH8573888.1"/>
    </source>
</evidence>
<dbReference type="EMBL" id="JAECZA010000048">
    <property type="protein sequence ID" value="MBH8573888.1"/>
    <property type="molecule type" value="Genomic_DNA"/>
</dbReference>
<comment type="caution">
    <text evidence="7">The sequence shown here is derived from an EMBL/GenBank/DDBJ whole genome shotgun (WGS) entry which is preliminary data.</text>
</comment>
<feature type="transmembrane region" description="Helical" evidence="5">
    <location>
        <begin position="104"/>
        <end position="126"/>
    </location>
</feature>
<protein>
    <submittedName>
        <fullName evidence="7">MFS transporter</fullName>
    </submittedName>
</protein>
<keyword evidence="2 5" id="KW-0812">Transmembrane</keyword>
<dbReference type="Gene3D" id="1.20.1250.20">
    <property type="entry name" value="MFS general substrate transporter like domains"/>
    <property type="match status" value="2"/>
</dbReference>
<dbReference type="PANTHER" id="PTHR23531:SF1">
    <property type="entry name" value="QUINOLENE RESISTANCE PROTEIN NORA"/>
    <property type="match status" value="1"/>
</dbReference>
<dbReference type="GO" id="GO:0005886">
    <property type="term" value="C:plasma membrane"/>
    <property type="evidence" value="ECO:0007669"/>
    <property type="project" value="UniProtKB-SubCell"/>
</dbReference>
<gene>
    <name evidence="7" type="ORF">I8752_12825</name>
</gene>
<dbReference type="CDD" id="cd17489">
    <property type="entry name" value="MFS_YfcJ_like"/>
    <property type="match status" value="1"/>
</dbReference>
<evidence type="ECO:0000256" key="3">
    <source>
        <dbReference type="ARBA" id="ARBA00022989"/>
    </source>
</evidence>
<comment type="subcellular location">
    <subcellularLocation>
        <location evidence="1">Cell membrane</location>
        <topology evidence="1">Multi-pass membrane protein</topology>
    </subcellularLocation>
</comment>
<dbReference type="PROSITE" id="PS50850">
    <property type="entry name" value="MFS"/>
    <property type="match status" value="1"/>
</dbReference>
<evidence type="ECO:0000256" key="2">
    <source>
        <dbReference type="ARBA" id="ARBA00022692"/>
    </source>
</evidence>
<feature type="transmembrane region" description="Helical" evidence="5">
    <location>
        <begin position="79"/>
        <end position="98"/>
    </location>
</feature>
<feature type="domain" description="Major facilitator superfamily (MFS) profile" evidence="6">
    <location>
        <begin position="14"/>
        <end position="391"/>
    </location>
</feature>
<dbReference type="Proteomes" id="UP000662314">
    <property type="component" value="Unassembled WGS sequence"/>
</dbReference>
<evidence type="ECO:0000259" key="6">
    <source>
        <dbReference type="PROSITE" id="PS50850"/>
    </source>
</evidence>
<proteinExistence type="predicted"/>
<keyword evidence="8" id="KW-1185">Reference proteome</keyword>
<feature type="transmembrane region" description="Helical" evidence="5">
    <location>
        <begin position="368"/>
        <end position="386"/>
    </location>
</feature>
<feature type="transmembrane region" description="Helical" evidence="5">
    <location>
        <begin position="166"/>
        <end position="189"/>
    </location>
</feature>
<evidence type="ECO:0000256" key="5">
    <source>
        <dbReference type="SAM" id="Phobius"/>
    </source>
</evidence>
<feature type="transmembrane region" description="Helical" evidence="5">
    <location>
        <begin position="303"/>
        <end position="325"/>
    </location>
</feature>
<evidence type="ECO:0000313" key="8">
    <source>
        <dbReference type="Proteomes" id="UP000662314"/>
    </source>
</evidence>
<evidence type="ECO:0000256" key="1">
    <source>
        <dbReference type="ARBA" id="ARBA00004651"/>
    </source>
</evidence>
<dbReference type="InterPro" id="IPR052714">
    <property type="entry name" value="MFS_Exporter"/>
</dbReference>
<dbReference type="PROSITE" id="PS00216">
    <property type="entry name" value="SUGAR_TRANSPORT_1"/>
    <property type="match status" value="1"/>
</dbReference>
<dbReference type="RefSeq" id="WP_214432708.1">
    <property type="nucleotide sequence ID" value="NZ_CAWPUQ010000282.1"/>
</dbReference>
<reference evidence="7 8" key="1">
    <citation type="journal article" date="2021" name="Int. J. Syst. Evol. Microbiol.">
        <title>Amazonocrinis nigriterrae gen. nov., sp. nov., Atlanticothrix silvestris gen. nov., sp. nov. and Dendronalium phyllosphericum gen. nov., sp. nov., nostocacean cyanobacteria from Brazilian environments.</title>
        <authorList>
            <person name="Alvarenga D.O."/>
            <person name="Andreote A.P.D."/>
            <person name="Branco L.H.Z."/>
            <person name="Delbaje E."/>
            <person name="Cruz R.B."/>
            <person name="Varani A.M."/>
            <person name="Fiore M.F."/>
        </authorList>
    </citation>
    <scope>NUCLEOTIDE SEQUENCE [LARGE SCALE GENOMIC DNA]</scope>
    <source>
        <strain evidence="7 8">CENA369</strain>
    </source>
</reference>
<name>A0A8J7I4L6_9NOST</name>
<accession>A0A8J7I4L6</accession>
<feature type="transmembrane region" description="Helical" evidence="5">
    <location>
        <begin position="50"/>
        <end position="67"/>
    </location>
</feature>
<dbReference type="InterPro" id="IPR011701">
    <property type="entry name" value="MFS"/>
</dbReference>
<dbReference type="SUPFAM" id="SSF103473">
    <property type="entry name" value="MFS general substrate transporter"/>
    <property type="match status" value="1"/>
</dbReference>
<dbReference type="InterPro" id="IPR005829">
    <property type="entry name" value="Sugar_transporter_CS"/>
</dbReference>
<organism evidence="7 8">
    <name type="scientific">Dendronalium phyllosphericum CENA369</name>
    <dbReference type="NCBI Taxonomy" id="1725256"/>
    <lineage>
        <taxon>Bacteria</taxon>
        <taxon>Bacillati</taxon>
        <taxon>Cyanobacteriota</taxon>
        <taxon>Cyanophyceae</taxon>
        <taxon>Nostocales</taxon>
        <taxon>Nostocaceae</taxon>
        <taxon>Dendronalium</taxon>
        <taxon>Dendronalium phyllosphericum</taxon>
    </lineage>
</organism>
<sequence length="411" mass="44096">MKAFHTFDAHLRLNLLILFTAGLLFWSSLGSILPTLPLYIEDLGGSKQEIGMVVGSFGIGLLLFRPMLGRLADRYGRKLLLLIGAIVAAIAPFGYLIFTSIPLLMLVRVFHGISIAAFGTGYSALVADLAPLKQRGEIISYMSLTAPIGLAFGPALGGYLEQTSGSYAIIFLLAAELAFIGVLGAIQIINPPLQTQQQALRNNGKFWQILVSPRVRIPAIVMLLGGLAVGAIHTFVPLFIKSTGVDLNVGLFFTVGAISSFSFRIFVGRASDRFGRGLFVSFGMLAYTLSLLLLWQAHSISTFLVAAIVEGLGGGTLFSMITTMMADRSLPQERGQIFAICIAGFDFGLAIAAPILAYLAEQVGYPNMYGYSAGLTLLGLIIFFTLSNKNVSSSIRFALGRGEDAYSLNKL</sequence>
<evidence type="ECO:0000256" key="4">
    <source>
        <dbReference type="ARBA" id="ARBA00023136"/>
    </source>
</evidence>
<dbReference type="InterPro" id="IPR036259">
    <property type="entry name" value="MFS_trans_sf"/>
</dbReference>
<keyword evidence="4 5" id="KW-0472">Membrane</keyword>
<dbReference type="GO" id="GO:0022857">
    <property type="term" value="F:transmembrane transporter activity"/>
    <property type="evidence" value="ECO:0007669"/>
    <property type="project" value="InterPro"/>
</dbReference>
<feature type="transmembrane region" description="Helical" evidence="5">
    <location>
        <begin position="337"/>
        <end position="356"/>
    </location>
</feature>
<feature type="transmembrane region" description="Helical" evidence="5">
    <location>
        <begin position="278"/>
        <end position="297"/>
    </location>
</feature>
<feature type="transmembrane region" description="Helical" evidence="5">
    <location>
        <begin position="215"/>
        <end position="235"/>
    </location>
</feature>
<feature type="transmembrane region" description="Helical" evidence="5">
    <location>
        <begin position="247"/>
        <end position="266"/>
    </location>
</feature>
<dbReference type="InterPro" id="IPR020846">
    <property type="entry name" value="MFS_dom"/>
</dbReference>
<feature type="transmembrane region" description="Helical" evidence="5">
    <location>
        <begin position="138"/>
        <end position="160"/>
    </location>
</feature>